<proteinExistence type="predicted"/>
<comment type="caution">
    <text evidence="1">The sequence shown here is derived from an EMBL/GenBank/DDBJ whole genome shotgun (WGS) entry which is preliminary data.</text>
</comment>
<dbReference type="Proteomes" id="UP001596383">
    <property type="component" value="Unassembled WGS sequence"/>
</dbReference>
<name>A0ABD5SIV2_9EURY</name>
<keyword evidence="2" id="KW-1185">Reference proteome</keyword>
<dbReference type="RefSeq" id="WP_273738013.1">
    <property type="nucleotide sequence ID" value="NZ_JAQIVI010000120.1"/>
</dbReference>
<dbReference type="AlphaFoldDB" id="A0ABD5SIV2"/>
<evidence type="ECO:0000313" key="2">
    <source>
        <dbReference type="Proteomes" id="UP001596383"/>
    </source>
</evidence>
<accession>A0ABD5SIV2</accession>
<protein>
    <submittedName>
        <fullName evidence="1">Uncharacterized protein</fullName>
    </submittedName>
</protein>
<dbReference type="EMBL" id="JBHSWV010000120">
    <property type="protein sequence ID" value="MFC6764972.1"/>
    <property type="molecule type" value="Genomic_DNA"/>
</dbReference>
<reference evidence="1 2" key="1">
    <citation type="journal article" date="2019" name="Int. J. Syst. Evol. Microbiol.">
        <title>The Global Catalogue of Microorganisms (GCM) 10K type strain sequencing project: providing services to taxonomists for standard genome sequencing and annotation.</title>
        <authorList>
            <consortium name="The Broad Institute Genomics Platform"/>
            <consortium name="The Broad Institute Genome Sequencing Center for Infectious Disease"/>
            <person name="Wu L."/>
            <person name="Ma J."/>
        </authorList>
    </citation>
    <scope>NUCLEOTIDE SEQUENCE [LARGE SCALE GENOMIC DNA]</scope>
    <source>
        <strain evidence="1 2">LMG 29247</strain>
    </source>
</reference>
<sequence length="47" mass="5028">MTDEEIETVIETLDLGNGKPDDLANVDDQFEMLEAGRKAAATDGGCE</sequence>
<organism evidence="1 2">
    <name type="scientific">Natrinema soli</name>
    <dbReference type="NCBI Taxonomy" id="1930624"/>
    <lineage>
        <taxon>Archaea</taxon>
        <taxon>Methanobacteriati</taxon>
        <taxon>Methanobacteriota</taxon>
        <taxon>Stenosarchaea group</taxon>
        <taxon>Halobacteria</taxon>
        <taxon>Halobacteriales</taxon>
        <taxon>Natrialbaceae</taxon>
        <taxon>Natrinema</taxon>
    </lineage>
</organism>
<gene>
    <name evidence="1" type="ORF">ACFQE6_08090</name>
</gene>
<evidence type="ECO:0000313" key="1">
    <source>
        <dbReference type="EMBL" id="MFC6764972.1"/>
    </source>
</evidence>